<dbReference type="AlphaFoldDB" id="A0A286UJM5"/>
<reference evidence="1 2" key="1">
    <citation type="journal article" date="2017" name="Mol. Ecol.">
        <title>Comparative and population genomic landscape of Phellinus noxius: A hypervariable fungus causing root rot in trees.</title>
        <authorList>
            <person name="Chung C.L."/>
            <person name="Lee T.J."/>
            <person name="Akiba M."/>
            <person name="Lee H.H."/>
            <person name="Kuo T.H."/>
            <person name="Liu D."/>
            <person name="Ke H.M."/>
            <person name="Yokoi T."/>
            <person name="Roa M.B."/>
            <person name="Lu M.J."/>
            <person name="Chang Y.Y."/>
            <person name="Ann P.J."/>
            <person name="Tsai J.N."/>
            <person name="Chen C.Y."/>
            <person name="Tzean S.S."/>
            <person name="Ota Y."/>
            <person name="Hattori T."/>
            <person name="Sahashi N."/>
            <person name="Liou R.F."/>
            <person name="Kikuchi T."/>
            <person name="Tsai I.J."/>
        </authorList>
    </citation>
    <scope>NUCLEOTIDE SEQUENCE [LARGE SCALE GENOMIC DNA]</scope>
    <source>
        <strain evidence="1 2">FFPRI411160</strain>
    </source>
</reference>
<dbReference type="Proteomes" id="UP000217199">
    <property type="component" value="Unassembled WGS sequence"/>
</dbReference>
<gene>
    <name evidence="1" type="ORF">PNOK_0476000</name>
</gene>
<evidence type="ECO:0000313" key="2">
    <source>
        <dbReference type="Proteomes" id="UP000217199"/>
    </source>
</evidence>
<organism evidence="1 2">
    <name type="scientific">Pyrrhoderma noxium</name>
    <dbReference type="NCBI Taxonomy" id="2282107"/>
    <lineage>
        <taxon>Eukaryota</taxon>
        <taxon>Fungi</taxon>
        <taxon>Dikarya</taxon>
        <taxon>Basidiomycota</taxon>
        <taxon>Agaricomycotina</taxon>
        <taxon>Agaricomycetes</taxon>
        <taxon>Hymenochaetales</taxon>
        <taxon>Hymenochaetaceae</taxon>
        <taxon>Pyrrhoderma</taxon>
    </lineage>
</organism>
<dbReference type="InterPro" id="IPR011009">
    <property type="entry name" value="Kinase-like_dom_sf"/>
</dbReference>
<dbReference type="SUPFAM" id="SSF56112">
    <property type="entry name" value="Protein kinase-like (PK-like)"/>
    <property type="match status" value="1"/>
</dbReference>
<comment type="caution">
    <text evidence="1">The sequence shown here is derived from an EMBL/GenBank/DDBJ whole genome shotgun (WGS) entry which is preliminary data.</text>
</comment>
<accession>A0A286UJM5</accession>
<dbReference type="InParanoid" id="A0A286UJM5"/>
<name>A0A286UJM5_9AGAM</name>
<evidence type="ECO:0000313" key="1">
    <source>
        <dbReference type="EMBL" id="PAV19826.1"/>
    </source>
</evidence>
<protein>
    <recommendedName>
        <fullName evidence="3">Protein kinase domain-containing protein</fullName>
    </recommendedName>
</protein>
<dbReference type="EMBL" id="NBII01000004">
    <property type="protein sequence ID" value="PAV19826.1"/>
    <property type="molecule type" value="Genomic_DNA"/>
</dbReference>
<keyword evidence="2" id="KW-1185">Reference proteome</keyword>
<dbReference type="OrthoDB" id="2523749at2759"/>
<evidence type="ECO:0008006" key="3">
    <source>
        <dbReference type="Google" id="ProtNLM"/>
    </source>
</evidence>
<proteinExistence type="predicted"/>
<sequence length="228" mass="26082">MSFIPALDIPVTCDKKIRISAVPGLELEFETPCTLQSQILRATEGHTGQLLLESTIETEEKESLVYRGKLDGRAVVVKSTFAAYECDQASRLREEVRSYSEMKRLQGIEIPRFYNFVKGLTKPKTRRMRIREPHVMVTCIIIEDCGKAVGSFGCLNRTERMSVLETLGRLHKKGFIHDNPIASHVVGTSENYRLISLRRVGRHICHWNGDYSDWDPKELEHESNPICY</sequence>